<evidence type="ECO:0000313" key="2">
    <source>
        <dbReference type="EMBL" id="EEZ93025.1"/>
    </source>
</evidence>
<dbReference type="AlphaFoldDB" id="D2EF99"/>
<dbReference type="InterPro" id="IPR033469">
    <property type="entry name" value="CYTH-like_dom_sf"/>
</dbReference>
<proteinExistence type="predicted"/>
<accession>D2EF99</accession>
<name>D2EF99_PARA4</name>
<protein>
    <submittedName>
        <fullName evidence="2">Adenylate cyclase</fullName>
    </submittedName>
</protein>
<feature type="domain" description="CYTH" evidence="1">
    <location>
        <begin position="1"/>
        <end position="175"/>
    </location>
</feature>
<reference evidence="2 3" key="1">
    <citation type="journal article" date="2010" name="Proc. Natl. Acad. Sci. U.S.A.">
        <title>Enigmatic, ultrasmall, uncultivated Archaea.</title>
        <authorList>
            <person name="Baker B.J."/>
            <person name="Comolli L.R."/>
            <person name="Dick G.J."/>
            <person name="Hauser L.J."/>
            <person name="Hyatt D."/>
            <person name="Dill B.D."/>
            <person name="Land M.L."/>
            <person name="Verberkmoes N.C."/>
            <person name="Hettich R.L."/>
            <person name="Banfield J.F."/>
        </authorList>
    </citation>
    <scope>NUCLEOTIDE SEQUENCE [LARGE SCALE GENOMIC DNA]</scope>
</reference>
<sequence length="206" mass="24166">MFEVEARGKLTVSTAEIVKRFKKLNARSLGKTRRFSLIYLRNKSADKNNHVDLRIRVTNGKAEIILKYGKWGAFDSREEVSVPISVKDFSNAVEMLRLIGWTHGVINVNDRYKFRYKGIEFVFVDNGVATYFEAERLTKTKDKIVEERKYIAKICNELGIKPFSDTEFYGLIDKINNSKGMRFNFDKENFEDIKRKFKKYFSTKKI</sequence>
<evidence type="ECO:0000259" key="1">
    <source>
        <dbReference type="PROSITE" id="PS51707"/>
    </source>
</evidence>
<dbReference type="SUPFAM" id="SSF55154">
    <property type="entry name" value="CYTH-like phosphatases"/>
    <property type="match status" value="1"/>
</dbReference>
<dbReference type="EMBL" id="GG730044">
    <property type="protein sequence ID" value="EEZ93025.1"/>
    <property type="molecule type" value="Genomic_DNA"/>
</dbReference>
<gene>
    <name evidence="2" type="ORF">BJBARM4_0416</name>
</gene>
<dbReference type="PROSITE" id="PS51707">
    <property type="entry name" value="CYTH"/>
    <property type="match status" value="1"/>
</dbReference>
<dbReference type="Proteomes" id="UP000009375">
    <property type="component" value="Unassembled WGS sequence"/>
</dbReference>
<organism evidence="2 3">
    <name type="scientific">Candidatus Parvarchaeum acidiphilum ARMAN-4</name>
    <dbReference type="NCBI Taxonomy" id="662760"/>
    <lineage>
        <taxon>Archaea</taxon>
        <taxon>Candidatus Parvarchaeota</taxon>
        <taxon>Candidatus Parvarchaeum</taxon>
    </lineage>
</organism>
<dbReference type="Gene3D" id="2.40.320.10">
    <property type="entry name" value="Hypothetical Protein Pfu-838710-001"/>
    <property type="match status" value="1"/>
</dbReference>
<evidence type="ECO:0000313" key="3">
    <source>
        <dbReference type="Proteomes" id="UP000009375"/>
    </source>
</evidence>
<dbReference type="InterPro" id="IPR023577">
    <property type="entry name" value="CYTH_domain"/>
</dbReference>